<accession>A0A1X2HVZ5</accession>
<sequence>MLLSLRLSLIVACVHHWALVVQAVSVSSRYSGGCAALGTRLYCYGGGTYVTEQSWPSTLSDFFYLDIANDITVSEAGSSWQTVTVSGDYHAPPNFLFSIVAVPKSNSFVMNGGLGYNNQTALEDQTISFSASNSEWSPIASNMLQVRQSSMVLVGDSQIYIWGGNSDQYTGNHNGAAYPIDLYILDYITNQWSNGTRPQSTILARLEHSGSLGNDGETIYYIGGLAVQPYLDANMTTQYNMSDVSMMDIVTYSTSTATWQVQSASGLTPSPRRLHTGTSST</sequence>
<dbReference type="PANTHER" id="PTHR46093">
    <property type="entry name" value="ACYL-COA-BINDING DOMAIN-CONTAINING PROTEIN 5"/>
    <property type="match status" value="1"/>
</dbReference>
<reference evidence="4 5" key="1">
    <citation type="submission" date="2016-07" db="EMBL/GenBank/DDBJ databases">
        <title>Pervasive Adenine N6-methylation of Active Genes in Fungi.</title>
        <authorList>
            <consortium name="DOE Joint Genome Institute"/>
            <person name="Mondo S.J."/>
            <person name="Dannebaum R.O."/>
            <person name="Kuo R.C."/>
            <person name="Labutti K."/>
            <person name="Haridas S."/>
            <person name="Kuo A."/>
            <person name="Salamov A."/>
            <person name="Ahrendt S.R."/>
            <person name="Lipzen A."/>
            <person name="Sullivan W."/>
            <person name="Andreopoulos W.B."/>
            <person name="Clum A."/>
            <person name="Lindquist E."/>
            <person name="Daum C."/>
            <person name="Ramamoorthy G.K."/>
            <person name="Gryganskyi A."/>
            <person name="Culley D."/>
            <person name="Magnuson J.K."/>
            <person name="James T.Y."/>
            <person name="O'Malley M.A."/>
            <person name="Stajich J.E."/>
            <person name="Spatafora J.W."/>
            <person name="Visel A."/>
            <person name="Grigoriev I.V."/>
        </authorList>
    </citation>
    <scope>NUCLEOTIDE SEQUENCE [LARGE SCALE GENOMIC DNA]</scope>
    <source>
        <strain evidence="4 5">NRRL 2496</strain>
    </source>
</reference>
<evidence type="ECO:0008006" key="6">
    <source>
        <dbReference type="Google" id="ProtNLM"/>
    </source>
</evidence>
<evidence type="ECO:0000313" key="4">
    <source>
        <dbReference type="EMBL" id="ORZ03717.1"/>
    </source>
</evidence>
<dbReference type="OrthoDB" id="2363417at2759"/>
<evidence type="ECO:0000256" key="1">
    <source>
        <dbReference type="ARBA" id="ARBA00022441"/>
    </source>
</evidence>
<name>A0A1X2HVZ5_SYNRA</name>
<feature type="signal peptide" evidence="3">
    <location>
        <begin position="1"/>
        <end position="23"/>
    </location>
</feature>
<gene>
    <name evidence="4" type="ORF">BCR43DRAFT_60542</name>
</gene>
<comment type="caution">
    <text evidence="4">The sequence shown here is derived from an EMBL/GenBank/DDBJ whole genome shotgun (WGS) entry which is preliminary data.</text>
</comment>
<dbReference type="InterPro" id="IPR015915">
    <property type="entry name" value="Kelch-typ_b-propeller"/>
</dbReference>
<evidence type="ECO:0000313" key="5">
    <source>
        <dbReference type="Proteomes" id="UP000242180"/>
    </source>
</evidence>
<dbReference type="InParanoid" id="A0A1X2HVZ5"/>
<evidence type="ECO:0000256" key="3">
    <source>
        <dbReference type="SAM" id="SignalP"/>
    </source>
</evidence>
<keyword evidence="5" id="KW-1185">Reference proteome</keyword>
<keyword evidence="3" id="KW-0732">Signal</keyword>
<dbReference type="Pfam" id="PF24681">
    <property type="entry name" value="Kelch_KLHDC2_KLHL20_DRC7"/>
    <property type="match status" value="1"/>
</dbReference>
<proteinExistence type="predicted"/>
<keyword evidence="1" id="KW-0880">Kelch repeat</keyword>
<dbReference type="Proteomes" id="UP000242180">
    <property type="component" value="Unassembled WGS sequence"/>
</dbReference>
<keyword evidence="2" id="KW-0677">Repeat</keyword>
<organism evidence="4 5">
    <name type="scientific">Syncephalastrum racemosum</name>
    <name type="common">Filamentous fungus</name>
    <dbReference type="NCBI Taxonomy" id="13706"/>
    <lineage>
        <taxon>Eukaryota</taxon>
        <taxon>Fungi</taxon>
        <taxon>Fungi incertae sedis</taxon>
        <taxon>Mucoromycota</taxon>
        <taxon>Mucoromycotina</taxon>
        <taxon>Mucoromycetes</taxon>
        <taxon>Mucorales</taxon>
        <taxon>Syncephalastraceae</taxon>
        <taxon>Syncephalastrum</taxon>
    </lineage>
</organism>
<dbReference type="Gene3D" id="2.120.10.80">
    <property type="entry name" value="Kelch-type beta propeller"/>
    <property type="match status" value="1"/>
</dbReference>
<dbReference type="AlphaFoldDB" id="A0A1X2HVZ5"/>
<evidence type="ECO:0000256" key="2">
    <source>
        <dbReference type="ARBA" id="ARBA00022737"/>
    </source>
</evidence>
<dbReference type="STRING" id="13706.A0A1X2HVZ5"/>
<feature type="chain" id="PRO_5013367031" description="Galactose oxidase" evidence="3">
    <location>
        <begin position="24"/>
        <end position="281"/>
    </location>
</feature>
<protein>
    <recommendedName>
        <fullName evidence="6">Galactose oxidase</fullName>
    </recommendedName>
</protein>
<dbReference type="EMBL" id="MCGN01000001">
    <property type="protein sequence ID" value="ORZ03717.1"/>
    <property type="molecule type" value="Genomic_DNA"/>
</dbReference>
<dbReference type="SUPFAM" id="SSF117281">
    <property type="entry name" value="Kelch motif"/>
    <property type="match status" value="1"/>
</dbReference>
<dbReference type="PANTHER" id="PTHR46093:SF18">
    <property type="entry name" value="FIBRONECTIN TYPE-III DOMAIN-CONTAINING PROTEIN"/>
    <property type="match status" value="1"/>
</dbReference>